<dbReference type="Proteomes" id="UP000251571">
    <property type="component" value="Unassembled WGS sequence"/>
</dbReference>
<keyword evidence="3" id="KW-1185">Reference proteome</keyword>
<dbReference type="Proteomes" id="UP000245839">
    <property type="component" value="Unassembled WGS sequence"/>
</dbReference>
<proteinExistence type="predicted"/>
<evidence type="ECO:0000313" key="4">
    <source>
        <dbReference type="Proteomes" id="UP000251571"/>
    </source>
</evidence>
<accession>A0A2Y9AXY6</accession>
<dbReference type="AlphaFoldDB" id="A0A2Y9AXY6"/>
<dbReference type="PROSITE" id="PS51257">
    <property type="entry name" value="PROKAR_LIPOPROTEIN"/>
    <property type="match status" value="1"/>
</dbReference>
<evidence type="ECO:0008006" key="5">
    <source>
        <dbReference type="Google" id="ProtNLM"/>
    </source>
</evidence>
<evidence type="ECO:0000313" key="3">
    <source>
        <dbReference type="Proteomes" id="UP000245839"/>
    </source>
</evidence>
<evidence type="ECO:0000313" key="1">
    <source>
        <dbReference type="EMBL" id="PWJ16920.1"/>
    </source>
</evidence>
<reference evidence="1 3" key="2">
    <citation type="submission" date="2018-03" db="EMBL/GenBank/DDBJ databases">
        <title>Genomic Encyclopedia of Archaeal and Bacterial Type Strains, Phase II (KMG-II): from individual species to whole genera.</title>
        <authorList>
            <person name="Goeker M."/>
        </authorList>
    </citation>
    <scope>NUCLEOTIDE SEQUENCE [LARGE SCALE GENOMIC DNA]</scope>
    <source>
        <strain evidence="1 3">DSM 25227</strain>
    </source>
</reference>
<reference evidence="2 4" key="1">
    <citation type="submission" date="2016-10" db="EMBL/GenBank/DDBJ databases">
        <authorList>
            <person name="Cai Z."/>
        </authorList>
    </citation>
    <scope>NUCLEOTIDE SEQUENCE [LARGE SCALE GENOMIC DNA]</scope>
    <source>
        <strain evidence="2 4">DSM 25227</strain>
    </source>
</reference>
<dbReference type="RefSeq" id="WP_170125442.1">
    <property type="nucleotide sequence ID" value="NZ_QGDJ01000007.1"/>
</dbReference>
<protein>
    <recommendedName>
        <fullName evidence="5">Lipoprotein</fullName>
    </recommendedName>
</protein>
<sequence length="48" mass="4820">MSTILKACAGLAALSLLGGCLLPNPQAEEIVIVEPAPVVAEPVGGKYD</sequence>
<gene>
    <name evidence="1" type="ORF">BCF38_10732</name>
    <name evidence="2" type="ORF">SAMN05421539_10732</name>
</gene>
<organism evidence="2 4">
    <name type="scientific">Jannaschia seohaensis</name>
    <dbReference type="NCBI Taxonomy" id="475081"/>
    <lineage>
        <taxon>Bacteria</taxon>
        <taxon>Pseudomonadati</taxon>
        <taxon>Pseudomonadota</taxon>
        <taxon>Alphaproteobacteria</taxon>
        <taxon>Rhodobacterales</taxon>
        <taxon>Roseobacteraceae</taxon>
        <taxon>Jannaschia</taxon>
    </lineage>
</organism>
<dbReference type="EMBL" id="UETC01000007">
    <property type="protein sequence ID" value="SSA48128.1"/>
    <property type="molecule type" value="Genomic_DNA"/>
</dbReference>
<name>A0A2Y9AXY6_9RHOB</name>
<evidence type="ECO:0000313" key="2">
    <source>
        <dbReference type="EMBL" id="SSA48128.1"/>
    </source>
</evidence>
<dbReference type="EMBL" id="QGDJ01000007">
    <property type="protein sequence ID" value="PWJ16920.1"/>
    <property type="molecule type" value="Genomic_DNA"/>
</dbReference>